<dbReference type="GO" id="GO:0030659">
    <property type="term" value="C:cytoplasmic vesicle membrane"/>
    <property type="evidence" value="ECO:0007669"/>
    <property type="project" value="UniProtKB-SubCell"/>
</dbReference>
<dbReference type="PRINTS" id="PR00314">
    <property type="entry name" value="CLATHRINADPT"/>
</dbReference>
<feature type="domain" description="MHD" evidence="7">
    <location>
        <begin position="190"/>
        <end position="527"/>
    </location>
</feature>
<feature type="compositionally biased region" description="Polar residues" evidence="6">
    <location>
        <begin position="336"/>
        <end position="355"/>
    </location>
</feature>
<evidence type="ECO:0000256" key="3">
    <source>
        <dbReference type="ARBA" id="ARBA00022927"/>
    </source>
</evidence>
<dbReference type="Gene3D" id="3.30.450.60">
    <property type="match status" value="1"/>
</dbReference>
<organism evidence="8 9">
    <name type="scientific">Saccharomycopsis crataegensis</name>
    <dbReference type="NCBI Taxonomy" id="43959"/>
    <lineage>
        <taxon>Eukaryota</taxon>
        <taxon>Fungi</taxon>
        <taxon>Dikarya</taxon>
        <taxon>Ascomycota</taxon>
        <taxon>Saccharomycotina</taxon>
        <taxon>Saccharomycetes</taxon>
        <taxon>Saccharomycopsidaceae</taxon>
        <taxon>Saccharomycopsis</taxon>
    </lineage>
</organism>
<dbReference type="Gene3D" id="2.60.40.1170">
    <property type="entry name" value="Mu homology domain, subdomain B"/>
    <property type="match status" value="2"/>
</dbReference>
<feature type="compositionally biased region" description="Polar residues" evidence="6">
    <location>
        <begin position="526"/>
        <end position="545"/>
    </location>
</feature>
<dbReference type="InterPro" id="IPR036168">
    <property type="entry name" value="AP2_Mu_C_sf"/>
</dbReference>
<sequence>MVTAITIISHELNPLITRFYKHNDFEDAPMSEILDNFRDVLLNNNINSLPPVIRIQSYNYLYVYSNNIILMMVVADRFYDTSNIMCYLVFLKKFEEILKNYFKATALDQDMIIDNFLLLYELFDEMIDFGFVQITDFNILNEYIKMKLNVSEPEQKTKDNKELEHEMNSSISRMSTTQLSWRPKGIFYKKNEVFIDIIEKINLLMDPNGAIKKQVISGEVKVKCFLSGMPTLKLGLNEFLVHDRDSASTIDSFKRIQFDNLNFHQCVELSQFSNDNTISFIPPDGKFSLLNYKLQVHKSPLLKVMNIDFKKRIIYRKSRKPCVSQSPNPLARASTTFQASPMTSRRPSIAQSIKSGESGHSWKPDTISINETDDITKETKLLVSVELETKFTKRLSASDVSIVIPINFKKFHVNFNQVPRFKTKIGGVVLDLEKQCIVWKISSIGGSRDFQMSSEITLLNDEDIRQKYVESELLGSGSDDYDSSDSENEKTYNYYYGDKSKGNQISDKAKKIKKIYKTIQKEQKAISQTTNSHRLSRNEGPTSPNLLMETDKNLDNLATIIDSPNLPEKPHDINDNFYINKNMVKVNFKINNLTHSGLKVTYLKLNEPLLNYTSFPWVKYVCTNDEEYGFKFDFNRKGPSETIVKHFKQRIPGDQPSKFIGVAGGASQRKSWKKI</sequence>
<keyword evidence="2" id="KW-0813">Transport</keyword>
<dbReference type="Pfam" id="PF00928">
    <property type="entry name" value="Adap_comp_sub"/>
    <property type="match status" value="2"/>
</dbReference>
<proteinExistence type="predicted"/>
<dbReference type="AlphaFoldDB" id="A0AAV5QHU4"/>
<dbReference type="GO" id="GO:0006886">
    <property type="term" value="P:intracellular protein transport"/>
    <property type="evidence" value="ECO:0007669"/>
    <property type="project" value="InterPro"/>
</dbReference>
<comment type="subcellular location">
    <subcellularLocation>
        <location evidence="1">Cytoplasmic vesicle membrane</location>
    </subcellularLocation>
</comment>
<keyword evidence="3" id="KW-0653">Protein transport</keyword>
<dbReference type="EMBL" id="BTFZ01000002">
    <property type="protein sequence ID" value="GMM34510.1"/>
    <property type="molecule type" value="Genomic_DNA"/>
</dbReference>
<dbReference type="GO" id="GO:0030131">
    <property type="term" value="C:clathrin adaptor complex"/>
    <property type="evidence" value="ECO:0007669"/>
    <property type="project" value="InterPro"/>
</dbReference>
<keyword evidence="9" id="KW-1185">Reference proteome</keyword>
<dbReference type="PANTHER" id="PTHR10529">
    <property type="entry name" value="AP COMPLEX SUBUNIT MU"/>
    <property type="match status" value="1"/>
</dbReference>
<evidence type="ECO:0000256" key="1">
    <source>
        <dbReference type="ARBA" id="ARBA00004156"/>
    </source>
</evidence>
<dbReference type="InterPro" id="IPR028565">
    <property type="entry name" value="MHD"/>
</dbReference>
<evidence type="ECO:0000259" key="7">
    <source>
        <dbReference type="PROSITE" id="PS51072"/>
    </source>
</evidence>
<dbReference type="RefSeq" id="XP_064851510.1">
    <property type="nucleotide sequence ID" value="XM_064995438.1"/>
</dbReference>
<reference evidence="8 9" key="1">
    <citation type="journal article" date="2023" name="Elife">
        <title>Identification of key yeast species and microbe-microbe interactions impacting larval growth of Drosophila in the wild.</title>
        <authorList>
            <person name="Mure A."/>
            <person name="Sugiura Y."/>
            <person name="Maeda R."/>
            <person name="Honda K."/>
            <person name="Sakurai N."/>
            <person name="Takahashi Y."/>
            <person name="Watada M."/>
            <person name="Katoh T."/>
            <person name="Gotoh A."/>
            <person name="Gotoh Y."/>
            <person name="Taniguchi I."/>
            <person name="Nakamura K."/>
            <person name="Hayashi T."/>
            <person name="Katayama T."/>
            <person name="Uemura T."/>
            <person name="Hattori Y."/>
        </authorList>
    </citation>
    <scope>NUCLEOTIDE SEQUENCE [LARGE SCALE GENOMIC DNA]</scope>
    <source>
        <strain evidence="8 9">SC-9</strain>
    </source>
</reference>
<dbReference type="InterPro" id="IPR001392">
    <property type="entry name" value="Clathrin_mu"/>
</dbReference>
<evidence type="ECO:0000313" key="8">
    <source>
        <dbReference type="EMBL" id="GMM34510.1"/>
    </source>
</evidence>
<dbReference type="InterPro" id="IPR050431">
    <property type="entry name" value="Adaptor_comp_med_subunit"/>
</dbReference>
<name>A0AAV5QHU4_9ASCO</name>
<dbReference type="PROSITE" id="PS00991">
    <property type="entry name" value="CLAT_ADAPTOR_M_2"/>
    <property type="match status" value="1"/>
</dbReference>
<dbReference type="Proteomes" id="UP001360560">
    <property type="component" value="Unassembled WGS sequence"/>
</dbReference>
<evidence type="ECO:0000256" key="4">
    <source>
        <dbReference type="ARBA" id="ARBA00023136"/>
    </source>
</evidence>
<dbReference type="PROSITE" id="PS51072">
    <property type="entry name" value="MHD"/>
    <property type="match status" value="1"/>
</dbReference>
<dbReference type="SUPFAM" id="SSF49447">
    <property type="entry name" value="Second domain of Mu2 adaptin subunit (ap50) of ap2 adaptor"/>
    <property type="match status" value="2"/>
</dbReference>
<accession>A0AAV5QHU4</accession>
<dbReference type="GO" id="GO:0016192">
    <property type="term" value="P:vesicle-mediated transport"/>
    <property type="evidence" value="ECO:0007669"/>
    <property type="project" value="InterPro"/>
</dbReference>
<evidence type="ECO:0000256" key="6">
    <source>
        <dbReference type="SAM" id="MobiDB-lite"/>
    </source>
</evidence>
<comment type="caution">
    <text evidence="8">The sequence shown here is derived from an EMBL/GenBank/DDBJ whole genome shotgun (WGS) entry which is preliminary data.</text>
</comment>
<keyword evidence="4" id="KW-0472">Membrane</keyword>
<evidence type="ECO:0000313" key="9">
    <source>
        <dbReference type="Proteomes" id="UP001360560"/>
    </source>
</evidence>
<dbReference type="InterPro" id="IPR018240">
    <property type="entry name" value="Clathrin_mu_CS"/>
</dbReference>
<feature type="region of interest" description="Disordered" evidence="6">
    <location>
        <begin position="336"/>
        <end position="366"/>
    </location>
</feature>
<dbReference type="SUPFAM" id="SSF64356">
    <property type="entry name" value="SNARE-like"/>
    <property type="match status" value="1"/>
</dbReference>
<evidence type="ECO:0000256" key="2">
    <source>
        <dbReference type="ARBA" id="ARBA00022448"/>
    </source>
</evidence>
<keyword evidence="5" id="KW-0968">Cytoplasmic vesicle</keyword>
<evidence type="ECO:0000256" key="5">
    <source>
        <dbReference type="ARBA" id="ARBA00023329"/>
    </source>
</evidence>
<dbReference type="InterPro" id="IPR011012">
    <property type="entry name" value="Longin-like_dom_sf"/>
</dbReference>
<feature type="region of interest" description="Disordered" evidence="6">
    <location>
        <begin position="526"/>
        <end position="546"/>
    </location>
</feature>
<gene>
    <name evidence="8" type="ORF">DASC09_018350</name>
</gene>
<protein>
    <recommendedName>
        <fullName evidence="7">MHD domain-containing protein</fullName>
    </recommendedName>
</protein>
<dbReference type="GeneID" id="90072489"/>